<sequence>MDEFKNFEYSISEENLSCHQEETLNALTLMNVEENKHVMEEHFAIDGLTACVYEYWSENEEFEENELSIEEKIDFSLHESYTSIAQVQEEAEKEI</sequence>
<evidence type="ECO:0000313" key="2">
    <source>
        <dbReference type="Proteomes" id="UP001419268"/>
    </source>
</evidence>
<gene>
    <name evidence="1" type="ORF">Scep_014336</name>
</gene>
<keyword evidence="2" id="KW-1185">Reference proteome</keyword>
<proteinExistence type="predicted"/>
<accession>A0AAP0J2D2</accession>
<dbReference type="AlphaFoldDB" id="A0AAP0J2D2"/>
<dbReference type="Proteomes" id="UP001419268">
    <property type="component" value="Unassembled WGS sequence"/>
</dbReference>
<reference evidence="1 2" key="1">
    <citation type="submission" date="2024-01" db="EMBL/GenBank/DDBJ databases">
        <title>Genome assemblies of Stephania.</title>
        <authorList>
            <person name="Yang L."/>
        </authorList>
    </citation>
    <scope>NUCLEOTIDE SEQUENCE [LARGE SCALE GENOMIC DNA]</scope>
    <source>
        <strain evidence="1">JXDWG</strain>
        <tissue evidence="1">Leaf</tissue>
    </source>
</reference>
<organism evidence="1 2">
    <name type="scientific">Stephania cephalantha</name>
    <dbReference type="NCBI Taxonomy" id="152367"/>
    <lineage>
        <taxon>Eukaryota</taxon>
        <taxon>Viridiplantae</taxon>
        <taxon>Streptophyta</taxon>
        <taxon>Embryophyta</taxon>
        <taxon>Tracheophyta</taxon>
        <taxon>Spermatophyta</taxon>
        <taxon>Magnoliopsida</taxon>
        <taxon>Ranunculales</taxon>
        <taxon>Menispermaceae</taxon>
        <taxon>Menispermoideae</taxon>
        <taxon>Cissampelideae</taxon>
        <taxon>Stephania</taxon>
    </lineage>
</organism>
<name>A0AAP0J2D2_9MAGN</name>
<evidence type="ECO:0000313" key="1">
    <source>
        <dbReference type="EMBL" id="KAK9125490.1"/>
    </source>
</evidence>
<comment type="caution">
    <text evidence="1">The sequence shown here is derived from an EMBL/GenBank/DDBJ whole genome shotgun (WGS) entry which is preliminary data.</text>
</comment>
<protein>
    <submittedName>
        <fullName evidence="1">Uncharacterized protein</fullName>
    </submittedName>
</protein>
<dbReference type="EMBL" id="JBBNAG010000006">
    <property type="protein sequence ID" value="KAK9125490.1"/>
    <property type="molecule type" value="Genomic_DNA"/>
</dbReference>